<reference evidence="2" key="1">
    <citation type="journal article" date="2015" name="Nature">
        <title>Complex archaea that bridge the gap between prokaryotes and eukaryotes.</title>
        <authorList>
            <person name="Spang A."/>
            <person name="Saw J.H."/>
            <person name="Jorgensen S.L."/>
            <person name="Zaremba-Niedzwiedzka K."/>
            <person name="Martijn J."/>
            <person name="Lind A.E."/>
            <person name="van Eijk R."/>
            <person name="Schleper C."/>
            <person name="Guy L."/>
            <person name="Ettema T.J."/>
        </authorList>
    </citation>
    <scope>NUCLEOTIDE SEQUENCE</scope>
</reference>
<sequence length="140" mass="14149">MAFTPGVNYVSQRADGSFAVVVDGVAVDSGNLTQQQAEQLFNAETAPAQDIRQQPTGNLGNLPEGGTNRGTMVAQNPDGTWSAYFNGIRIANFSDQNTAQNALNTAIAVGSAGGPGTQAGAINLPTGSPTPTGGLTPSTV</sequence>
<feature type="non-terminal residue" evidence="2">
    <location>
        <position position="140"/>
    </location>
</feature>
<organism evidence="2">
    <name type="scientific">marine sediment metagenome</name>
    <dbReference type="NCBI Taxonomy" id="412755"/>
    <lineage>
        <taxon>unclassified sequences</taxon>
        <taxon>metagenomes</taxon>
        <taxon>ecological metagenomes</taxon>
    </lineage>
</organism>
<gene>
    <name evidence="2" type="ORF">LCGC14_2561250</name>
</gene>
<evidence type="ECO:0000256" key="1">
    <source>
        <dbReference type="SAM" id="MobiDB-lite"/>
    </source>
</evidence>
<evidence type="ECO:0000313" key="2">
    <source>
        <dbReference type="EMBL" id="KKL09898.1"/>
    </source>
</evidence>
<proteinExistence type="predicted"/>
<name>A0A0F9DD36_9ZZZZ</name>
<comment type="caution">
    <text evidence="2">The sequence shown here is derived from an EMBL/GenBank/DDBJ whole genome shotgun (WGS) entry which is preliminary data.</text>
</comment>
<protein>
    <submittedName>
        <fullName evidence="2">Uncharacterized protein</fullName>
    </submittedName>
</protein>
<feature type="region of interest" description="Disordered" evidence="1">
    <location>
        <begin position="119"/>
        <end position="140"/>
    </location>
</feature>
<dbReference type="AlphaFoldDB" id="A0A0F9DD36"/>
<dbReference type="EMBL" id="LAZR01042282">
    <property type="protein sequence ID" value="KKL09898.1"/>
    <property type="molecule type" value="Genomic_DNA"/>
</dbReference>
<feature type="compositionally biased region" description="Low complexity" evidence="1">
    <location>
        <begin position="124"/>
        <end position="140"/>
    </location>
</feature>
<accession>A0A0F9DD36</accession>